<protein>
    <submittedName>
        <fullName evidence="2">Acetyltransferase</fullName>
    </submittedName>
</protein>
<dbReference type="EMBL" id="JGYG01000001">
    <property type="protein sequence ID" value="KFI32176.1"/>
    <property type="molecule type" value="Genomic_DNA"/>
</dbReference>
<dbReference type="CDD" id="cd04301">
    <property type="entry name" value="NAT_SF"/>
    <property type="match status" value="1"/>
</dbReference>
<dbReference type="GO" id="GO:0016747">
    <property type="term" value="F:acyltransferase activity, transferring groups other than amino-acyl groups"/>
    <property type="evidence" value="ECO:0007669"/>
    <property type="project" value="InterPro"/>
</dbReference>
<dbReference type="Proteomes" id="UP000028826">
    <property type="component" value="Unassembled WGS sequence"/>
</dbReference>
<keyword evidence="2" id="KW-0808">Transferase</keyword>
<dbReference type="InterPro" id="IPR016181">
    <property type="entry name" value="Acyl_CoA_acyltransferase"/>
</dbReference>
<dbReference type="Gene3D" id="3.40.630.30">
    <property type="match status" value="1"/>
</dbReference>
<dbReference type="PROSITE" id="PS51186">
    <property type="entry name" value="GNAT"/>
    <property type="match status" value="1"/>
</dbReference>
<reference evidence="2 3" key="1">
    <citation type="submission" date="2014-03" db="EMBL/GenBank/DDBJ databases">
        <title>Genome of Haematobacter massiliensis CCUG 47968.</title>
        <authorList>
            <person name="Wang D."/>
            <person name="Wang G."/>
        </authorList>
    </citation>
    <scope>NUCLEOTIDE SEQUENCE [LARGE SCALE GENOMIC DNA]</scope>
    <source>
        <strain evidence="2 3">CCUG 47968</strain>
    </source>
</reference>
<dbReference type="STRING" id="195105.CN97_07150"/>
<dbReference type="SUPFAM" id="SSF55729">
    <property type="entry name" value="Acyl-CoA N-acyltransferases (Nat)"/>
    <property type="match status" value="1"/>
</dbReference>
<proteinExistence type="predicted"/>
<name>A0A086YD26_9RHOB</name>
<organism evidence="2 3">
    <name type="scientific">Haematobacter massiliensis</name>
    <dbReference type="NCBI Taxonomy" id="195105"/>
    <lineage>
        <taxon>Bacteria</taxon>
        <taxon>Pseudomonadati</taxon>
        <taxon>Pseudomonadota</taxon>
        <taxon>Alphaproteobacteria</taxon>
        <taxon>Rhodobacterales</taxon>
        <taxon>Paracoccaceae</taxon>
        <taxon>Haematobacter</taxon>
    </lineage>
</organism>
<evidence type="ECO:0000313" key="2">
    <source>
        <dbReference type="EMBL" id="KFI32176.1"/>
    </source>
</evidence>
<evidence type="ECO:0000313" key="3">
    <source>
        <dbReference type="Proteomes" id="UP000028826"/>
    </source>
</evidence>
<dbReference type="eggNOG" id="COG0456">
    <property type="taxonomic scope" value="Bacteria"/>
</dbReference>
<dbReference type="InterPro" id="IPR000182">
    <property type="entry name" value="GNAT_dom"/>
</dbReference>
<dbReference type="AlphaFoldDB" id="A0A086YD26"/>
<dbReference type="Pfam" id="PF00583">
    <property type="entry name" value="Acetyltransf_1"/>
    <property type="match status" value="1"/>
</dbReference>
<evidence type="ECO:0000259" key="1">
    <source>
        <dbReference type="PROSITE" id="PS51186"/>
    </source>
</evidence>
<keyword evidence="3" id="KW-1185">Reference proteome</keyword>
<sequence length="147" mass="16241">MAIRSWLSEDMPACLAIFDSNVPRFFAPAEREAFETQLRTMDAATYLVLMSNGRVMACGGVTVEAHRAVLSWGMVDRTAHGQGLGRTLTEARLAIARRLPDITEIALATSQHTRAFYERFGFTAEAITPDGFGEGLDRCDMILKLRA</sequence>
<feature type="domain" description="N-acetyltransferase" evidence="1">
    <location>
        <begin position="1"/>
        <end position="146"/>
    </location>
</feature>
<comment type="caution">
    <text evidence="2">The sequence shown here is derived from an EMBL/GenBank/DDBJ whole genome shotgun (WGS) entry which is preliminary data.</text>
</comment>
<gene>
    <name evidence="2" type="ORF">CN97_07150</name>
</gene>
<accession>A0A086YD26</accession>